<evidence type="ECO:0000256" key="3">
    <source>
        <dbReference type="SAM" id="MobiDB-lite"/>
    </source>
</evidence>
<sequence length="599" mass="65757">MTSEKSSSGIESTELRATPVNRKLELRCDGFSGLADALEYAATGDTGFNFYGHNGQLEHILSYRDLYDEARTLARRLAGLGCPRGTRVGIVAETDPLFHRFFFACQFAGLVPVAVPAGVNLGAHQAYVSQVRRMLDSCGARIAVAPESHADLLAEVVEPLDLVMSGTPEQFDGLPQSSDELIPATGTDLAYLQYTSGSTRFPRGVEIDQRTVLENLRQIALNGLRLDREDRFVSWLPFYHDMGMIGFILVPLIAQLSADYIASRTFAMRPRLWLKLISDNRGTISSSPTFGYALCARRLRPSDYERYDLRSWRAACVGAEQIKPAPLQAFAEALAPCGFDARAFTACYGMAESVLAVSFAPLGQGLQVDRVDSERMAREGIAAPVAPDSPNAAAYVDCGIAVPGFELDIRDDAGNTLGERQCGRIFLRGPSVMGGYFDDPEATSQVLAEDGWLDTGDIGYRFDDRLVITARSKDVIIIKGRNIWPHDMETLVERQEAVRLGGVAAFAISRESDEDQAVIVVETRDRDPDSRERLVHSIWSLMHEHFGINVVVDLVKPGTLPRTSSGKLSRSLSRQGYFERKGKATDSRPTSASSVRRTA</sequence>
<dbReference type="InterPro" id="IPR000873">
    <property type="entry name" value="AMP-dep_synth/lig_dom"/>
</dbReference>
<dbReference type="AlphaFoldDB" id="A0AAW9R7N9"/>
<dbReference type="PANTHER" id="PTHR22754">
    <property type="entry name" value="DISCO-INTERACTING PROTEIN 2 DIP2 -RELATED"/>
    <property type="match status" value="1"/>
</dbReference>
<dbReference type="InterPro" id="IPR045851">
    <property type="entry name" value="AMP-bd_C_sf"/>
</dbReference>
<evidence type="ECO:0000256" key="2">
    <source>
        <dbReference type="ARBA" id="ARBA00022598"/>
    </source>
</evidence>
<reference evidence="6 7" key="1">
    <citation type="submission" date="2024-02" db="EMBL/GenBank/DDBJ databases">
        <title>A novel Wenzhouxiangellaceae bacterium, isolated from coastal sediments.</title>
        <authorList>
            <person name="Du Z.-J."/>
            <person name="Ye Y.-Q."/>
            <person name="Zhang X.-Y."/>
        </authorList>
    </citation>
    <scope>NUCLEOTIDE SEQUENCE [LARGE SCALE GENOMIC DNA]</scope>
    <source>
        <strain evidence="6 7">CH-27</strain>
    </source>
</reference>
<dbReference type="SUPFAM" id="SSF56801">
    <property type="entry name" value="Acetyl-CoA synthetase-like"/>
    <property type="match status" value="1"/>
</dbReference>
<dbReference type="Pfam" id="PF14535">
    <property type="entry name" value="AMP-binding_C_2"/>
    <property type="match status" value="1"/>
</dbReference>
<name>A0AAW9R7N9_9GAMM</name>
<dbReference type="Gene3D" id="3.40.50.12780">
    <property type="entry name" value="N-terminal domain of ligase-like"/>
    <property type="match status" value="1"/>
</dbReference>
<feature type="domain" description="AMP-dependent synthetase/ligase" evidence="4">
    <location>
        <begin position="60"/>
        <end position="437"/>
    </location>
</feature>
<organism evidence="6 7">
    <name type="scientific">Elongatibacter sediminis</name>
    <dbReference type="NCBI Taxonomy" id="3119006"/>
    <lineage>
        <taxon>Bacteria</taxon>
        <taxon>Pseudomonadati</taxon>
        <taxon>Pseudomonadota</taxon>
        <taxon>Gammaproteobacteria</taxon>
        <taxon>Chromatiales</taxon>
        <taxon>Wenzhouxiangellaceae</taxon>
        <taxon>Elongatibacter</taxon>
    </lineage>
</organism>
<dbReference type="InterPro" id="IPR028154">
    <property type="entry name" value="AMP-dep_Lig_C"/>
</dbReference>
<feature type="domain" description="AMP-dependent ligase C-terminal" evidence="5">
    <location>
        <begin position="480"/>
        <end position="570"/>
    </location>
</feature>
<keyword evidence="2 6" id="KW-0436">Ligase</keyword>
<protein>
    <submittedName>
        <fullName evidence="6">Fatty acyl-AMP ligase</fullName>
    </submittedName>
</protein>
<feature type="region of interest" description="Disordered" evidence="3">
    <location>
        <begin position="562"/>
        <end position="599"/>
    </location>
</feature>
<dbReference type="InterPro" id="IPR042099">
    <property type="entry name" value="ANL_N_sf"/>
</dbReference>
<proteinExistence type="inferred from homology"/>
<evidence type="ECO:0000259" key="4">
    <source>
        <dbReference type="Pfam" id="PF00501"/>
    </source>
</evidence>
<evidence type="ECO:0000313" key="6">
    <source>
        <dbReference type="EMBL" id="MEJ8567145.1"/>
    </source>
</evidence>
<feature type="compositionally biased region" description="Basic and acidic residues" evidence="3">
    <location>
        <begin position="577"/>
        <end position="586"/>
    </location>
</feature>
<dbReference type="GO" id="GO:0006633">
    <property type="term" value="P:fatty acid biosynthetic process"/>
    <property type="evidence" value="ECO:0007669"/>
    <property type="project" value="TreeGrafter"/>
</dbReference>
<dbReference type="GO" id="GO:0005886">
    <property type="term" value="C:plasma membrane"/>
    <property type="evidence" value="ECO:0007669"/>
    <property type="project" value="TreeGrafter"/>
</dbReference>
<evidence type="ECO:0000256" key="1">
    <source>
        <dbReference type="ARBA" id="ARBA00006432"/>
    </source>
</evidence>
<feature type="compositionally biased region" description="Polar residues" evidence="3">
    <location>
        <begin position="562"/>
        <end position="574"/>
    </location>
</feature>
<feature type="compositionally biased region" description="Polar residues" evidence="3">
    <location>
        <begin position="587"/>
        <end position="599"/>
    </location>
</feature>
<dbReference type="PANTHER" id="PTHR22754:SF32">
    <property type="entry name" value="DISCO-INTERACTING PROTEIN 2"/>
    <property type="match status" value="1"/>
</dbReference>
<dbReference type="Pfam" id="PF00501">
    <property type="entry name" value="AMP-binding"/>
    <property type="match status" value="1"/>
</dbReference>
<gene>
    <name evidence="6" type="ORF">V3330_05860</name>
</gene>
<dbReference type="InterPro" id="IPR040097">
    <property type="entry name" value="FAAL/FAAC"/>
</dbReference>
<evidence type="ECO:0000313" key="7">
    <source>
        <dbReference type="Proteomes" id="UP001359886"/>
    </source>
</evidence>
<dbReference type="Proteomes" id="UP001359886">
    <property type="component" value="Unassembled WGS sequence"/>
</dbReference>
<dbReference type="Gene3D" id="3.30.300.30">
    <property type="match status" value="1"/>
</dbReference>
<dbReference type="RefSeq" id="WP_354694462.1">
    <property type="nucleotide sequence ID" value="NZ_JAZHOG010000003.1"/>
</dbReference>
<evidence type="ECO:0000259" key="5">
    <source>
        <dbReference type="Pfam" id="PF14535"/>
    </source>
</evidence>
<comment type="caution">
    <text evidence="6">The sequence shown here is derived from an EMBL/GenBank/DDBJ whole genome shotgun (WGS) entry which is preliminary data.</text>
</comment>
<dbReference type="NCBIfam" id="NF006624">
    <property type="entry name" value="PRK09192.1"/>
    <property type="match status" value="1"/>
</dbReference>
<comment type="similarity">
    <text evidence="1">Belongs to the ATP-dependent AMP-binding enzyme family.</text>
</comment>
<accession>A0AAW9R7N9</accession>
<dbReference type="CDD" id="cd05931">
    <property type="entry name" value="FAAL"/>
    <property type="match status" value="1"/>
</dbReference>
<keyword evidence="7" id="KW-1185">Reference proteome</keyword>
<dbReference type="GO" id="GO:0070566">
    <property type="term" value="F:adenylyltransferase activity"/>
    <property type="evidence" value="ECO:0007669"/>
    <property type="project" value="TreeGrafter"/>
</dbReference>
<dbReference type="GO" id="GO:0016874">
    <property type="term" value="F:ligase activity"/>
    <property type="evidence" value="ECO:0007669"/>
    <property type="project" value="UniProtKB-KW"/>
</dbReference>
<dbReference type="EMBL" id="JAZHOG010000003">
    <property type="protein sequence ID" value="MEJ8567145.1"/>
    <property type="molecule type" value="Genomic_DNA"/>
</dbReference>